<evidence type="ECO:0000256" key="1">
    <source>
        <dbReference type="ARBA" id="ARBA00000632"/>
    </source>
</evidence>
<dbReference type="PANTHER" id="PTHR38107:SF3">
    <property type="entry name" value="LYSOZYME RRRD-RELATED"/>
    <property type="match status" value="1"/>
</dbReference>
<comment type="catalytic activity">
    <reaction evidence="1">
        <text>Hydrolysis of (1-&gt;4)-beta-linkages between N-acetylmuramic acid and N-acetyl-D-glucosamine residues in a peptidoglycan and between N-acetyl-D-glucosamine residues in chitodextrins.</text>
        <dbReference type="EC" id="3.2.1.17"/>
    </reaction>
</comment>
<keyword evidence="6" id="KW-0326">Glycosidase</keyword>
<reference evidence="8" key="2">
    <citation type="submission" date="2023-05" db="EMBL/GenBank/DDBJ databases">
        <authorList>
            <consortium name="Lawrence Berkeley National Laboratory"/>
            <person name="Steindorff A."/>
            <person name="Hensen N."/>
            <person name="Bonometti L."/>
            <person name="Westerberg I."/>
            <person name="Brannstrom I.O."/>
            <person name="Guillou S."/>
            <person name="Cros-Aarteil S."/>
            <person name="Calhoun S."/>
            <person name="Haridas S."/>
            <person name="Kuo A."/>
            <person name="Mondo S."/>
            <person name="Pangilinan J."/>
            <person name="Riley R."/>
            <person name="Labutti K."/>
            <person name="Andreopoulos B."/>
            <person name="Lipzen A."/>
            <person name="Chen C."/>
            <person name="Yanf M."/>
            <person name="Daum C."/>
            <person name="Ng V."/>
            <person name="Clum A."/>
            <person name="Ohm R."/>
            <person name="Martin F."/>
            <person name="Silar P."/>
            <person name="Natvig D."/>
            <person name="Lalanne C."/>
            <person name="Gautier V."/>
            <person name="Ament-Velasquez S.L."/>
            <person name="Kruys A."/>
            <person name="Hutchinson M.I."/>
            <person name="Powell A.J."/>
            <person name="Barry K."/>
            <person name="Miller A.N."/>
            <person name="Grigoriev I.V."/>
            <person name="Debuchy R."/>
            <person name="Gladieux P."/>
            <person name="Thoren M.H."/>
            <person name="Johannesson H."/>
        </authorList>
    </citation>
    <scope>NUCLEOTIDE SEQUENCE</scope>
    <source>
        <strain evidence="8">CBS 141.50</strain>
    </source>
</reference>
<dbReference type="GO" id="GO:0009253">
    <property type="term" value="P:peptidoglycan catabolic process"/>
    <property type="evidence" value="ECO:0007669"/>
    <property type="project" value="InterPro"/>
</dbReference>
<dbReference type="GO" id="GO:0042742">
    <property type="term" value="P:defense response to bacterium"/>
    <property type="evidence" value="ECO:0007669"/>
    <property type="project" value="UniProtKB-KW"/>
</dbReference>
<dbReference type="Gene3D" id="1.10.530.40">
    <property type="match status" value="1"/>
</dbReference>
<keyword evidence="3" id="KW-0081">Bacteriolytic enzyme</keyword>
<keyword evidence="9" id="KW-1185">Reference proteome</keyword>
<reference evidence="8" key="1">
    <citation type="journal article" date="2023" name="Mol. Phylogenet. Evol.">
        <title>Genome-scale phylogeny and comparative genomics of the fungal order Sordariales.</title>
        <authorList>
            <person name="Hensen N."/>
            <person name="Bonometti L."/>
            <person name="Westerberg I."/>
            <person name="Brannstrom I.O."/>
            <person name="Guillou S."/>
            <person name="Cros-Aarteil S."/>
            <person name="Calhoun S."/>
            <person name="Haridas S."/>
            <person name="Kuo A."/>
            <person name="Mondo S."/>
            <person name="Pangilinan J."/>
            <person name="Riley R."/>
            <person name="LaButti K."/>
            <person name="Andreopoulos B."/>
            <person name="Lipzen A."/>
            <person name="Chen C."/>
            <person name="Yan M."/>
            <person name="Daum C."/>
            <person name="Ng V."/>
            <person name="Clum A."/>
            <person name="Steindorff A."/>
            <person name="Ohm R.A."/>
            <person name="Martin F."/>
            <person name="Silar P."/>
            <person name="Natvig D.O."/>
            <person name="Lalanne C."/>
            <person name="Gautier V."/>
            <person name="Ament-Velasquez S.L."/>
            <person name="Kruys A."/>
            <person name="Hutchinson M.I."/>
            <person name="Powell A.J."/>
            <person name="Barry K."/>
            <person name="Miller A.N."/>
            <person name="Grigoriev I.V."/>
            <person name="Debuchy R."/>
            <person name="Gladieux P."/>
            <person name="Hiltunen Thoren M."/>
            <person name="Johannesson H."/>
        </authorList>
    </citation>
    <scope>NUCLEOTIDE SEQUENCE</scope>
    <source>
        <strain evidence="8">CBS 141.50</strain>
    </source>
</reference>
<dbReference type="HAMAP" id="MF_04110">
    <property type="entry name" value="ENDOLYSIN_T4"/>
    <property type="match status" value="1"/>
</dbReference>
<keyword evidence="4" id="KW-0378">Hydrolase</keyword>
<keyword evidence="7" id="KW-0732">Signal</keyword>
<comment type="caution">
    <text evidence="8">The sequence shown here is derived from an EMBL/GenBank/DDBJ whole genome shotgun (WGS) entry which is preliminary data.</text>
</comment>
<dbReference type="CDD" id="cd00737">
    <property type="entry name" value="lyz_endolysin_autolysin"/>
    <property type="match status" value="1"/>
</dbReference>
<keyword evidence="2" id="KW-0929">Antimicrobial</keyword>
<evidence type="ECO:0000256" key="5">
    <source>
        <dbReference type="ARBA" id="ARBA00023200"/>
    </source>
</evidence>
<accession>A0AAN6ZLU2</accession>
<dbReference type="Gene3D" id="2.30.30.40">
    <property type="entry name" value="SH3 Domains"/>
    <property type="match status" value="1"/>
</dbReference>
<dbReference type="Pfam" id="PF00959">
    <property type="entry name" value="Phage_lysozyme"/>
    <property type="match status" value="1"/>
</dbReference>
<dbReference type="InterPro" id="IPR002196">
    <property type="entry name" value="Glyco_hydro_24"/>
</dbReference>
<evidence type="ECO:0000256" key="4">
    <source>
        <dbReference type="ARBA" id="ARBA00022801"/>
    </source>
</evidence>
<dbReference type="GO" id="GO:0003796">
    <property type="term" value="F:lysozyme activity"/>
    <property type="evidence" value="ECO:0007669"/>
    <property type="project" value="UniProtKB-EC"/>
</dbReference>
<name>A0AAN6ZLU2_9PEZI</name>
<evidence type="ECO:0000256" key="6">
    <source>
        <dbReference type="ARBA" id="ARBA00023295"/>
    </source>
</evidence>
<dbReference type="Proteomes" id="UP001302676">
    <property type="component" value="Unassembled WGS sequence"/>
</dbReference>
<evidence type="ECO:0000313" key="8">
    <source>
        <dbReference type="EMBL" id="KAK4142011.1"/>
    </source>
</evidence>
<dbReference type="InterPro" id="IPR051018">
    <property type="entry name" value="Bacteriophage_GH24"/>
</dbReference>
<dbReference type="GO" id="GO:0016998">
    <property type="term" value="P:cell wall macromolecule catabolic process"/>
    <property type="evidence" value="ECO:0007669"/>
    <property type="project" value="InterPro"/>
</dbReference>
<dbReference type="PANTHER" id="PTHR38107">
    <property type="match status" value="1"/>
</dbReference>
<evidence type="ECO:0000256" key="2">
    <source>
        <dbReference type="ARBA" id="ARBA00022529"/>
    </source>
</evidence>
<gene>
    <name evidence="8" type="ORF">C8A04DRAFT_38664</name>
</gene>
<evidence type="ECO:0000256" key="7">
    <source>
        <dbReference type="SAM" id="SignalP"/>
    </source>
</evidence>
<dbReference type="InterPro" id="IPR034690">
    <property type="entry name" value="Endolysin_T4_type"/>
</dbReference>
<dbReference type="InterPro" id="IPR023346">
    <property type="entry name" value="Lysozyme-like_dom_sf"/>
</dbReference>
<dbReference type="SUPFAM" id="SSF53955">
    <property type="entry name" value="Lysozyme-like"/>
    <property type="match status" value="1"/>
</dbReference>
<dbReference type="RefSeq" id="XP_062635382.1">
    <property type="nucleotide sequence ID" value="XM_062784304.1"/>
</dbReference>
<evidence type="ECO:0000313" key="9">
    <source>
        <dbReference type="Proteomes" id="UP001302676"/>
    </source>
</evidence>
<organism evidence="8 9">
    <name type="scientific">Dichotomopilus funicola</name>
    <dbReference type="NCBI Taxonomy" id="1934379"/>
    <lineage>
        <taxon>Eukaryota</taxon>
        <taxon>Fungi</taxon>
        <taxon>Dikarya</taxon>
        <taxon>Ascomycota</taxon>
        <taxon>Pezizomycotina</taxon>
        <taxon>Sordariomycetes</taxon>
        <taxon>Sordariomycetidae</taxon>
        <taxon>Sordariales</taxon>
        <taxon>Chaetomiaceae</taxon>
        <taxon>Dichotomopilus</taxon>
    </lineage>
</organism>
<dbReference type="GeneID" id="87820917"/>
<evidence type="ECO:0000256" key="3">
    <source>
        <dbReference type="ARBA" id="ARBA00022638"/>
    </source>
</evidence>
<protein>
    <submittedName>
        <fullName evidence="8">Lysozyme-like domain-containing protein</fullName>
    </submittedName>
</protein>
<dbReference type="InterPro" id="IPR023347">
    <property type="entry name" value="Lysozyme_dom_sf"/>
</dbReference>
<feature type="signal peptide" evidence="7">
    <location>
        <begin position="1"/>
        <end position="17"/>
    </location>
</feature>
<keyword evidence="5" id="KW-1035">Host cytoplasm</keyword>
<sequence length="260" mass="27046">MKFTIAALASSLAVVSAYPITGTTVNCRSGPGTSYAVKKSYSLNDDVKISCQAAGTSVSGNNIWDKTQDGCYVADYYVRTGVNGYVTDKCDGSGSCAAPASNSATVDLIAKSEGFRASIYTDATGHATVGYGHLCTKSKCAEVPYSIPLSTANGKKLLASDMRKFETCITNMLNSKAVLNLNQYGALVSWSFNVGCGAAEGSQLIKRLNAGETVNTVLADELPKWVHGGGVVLPGLVTRRKNELALAKTSGSGAALPVKC</sequence>
<dbReference type="InterPro" id="IPR033907">
    <property type="entry name" value="Endolysin_autolysin"/>
</dbReference>
<feature type="chain" id="PRO_5043011075" evidence="7">
    <location>
        <begin position="18"/>
        <end position="260"/>
    </location>
</feature>
<proteinExistence type="inferred from homology"/>
<dbReference type="GO" id="GO:0031640">
    <property type="term" value="P:killing of cells of another organism"/>
    <property type="evidence" value="ECO:0007669"/>
    <property type="project" value="UniProtKB-KW"/>
</dbReference>
<dbReference type="EMBL" id="MU853603">
    <property type="protein sequence ID" value="KAK4142011.1"/>
    <property type="molecule type" value="Genomic_DNA"/>
</dbReference>
<dbReference type="AlphaFoldDB" id="A0AAN6ZLU2"/>